<keyword evidence="4" id="KW-1185">Reference proteome</keyword>
<comment type="similarity">
    <text evidence="1">Belongs to the GatC family.</text>
</comment>
<comment type="catalytic activity">
    <reaction evidence="1">
        <text>L-glutamyl-tRNA(Gln) + L-glutamine + ATP + H2O = L-glutaminyl-tRNA(Gln) + L-glutamate + ADP + phosphate + H(+)</text>
        <dbReference type="Rhea" id="RHEA:17521"/>
        <dbReference type="Rhea" id="RHEA-COMP:9681"/>
        <dbReference type="Rhea" id="RHEA-COMP:9684"/>
        <dbReference type="ChEBI" id="CHEBI:15377"/>
        <dbReference type="ChEBI" id="CHEBI:15378"/>
        <dbReference type="ChEBI" id="CHEBI:29985"/>
        <dbReference type="ChEBI" id="CHEBI:30616"/>
        <dbReference type="ChEBI" id="CHEBI:43474"/>
        <dbReference type="ChEBI" id="CHEBI:58359"/>
        <dbReference type="ChEBI" id="CHEBI:78520"/>
        <dbReference type="ChEBI" id="CHEBI:78521"/>
        <dbReference type="ChEBI" id="CHEBI:456216"/>
    </reaction>
</comment>
<keyword evidence="3" id="KW-0808">Transferase</keyword>
<evidence type="ECO:0000313" key="4">
    <source>
        <dbReference type="Proteomes" id="UP000324104"/>
    </source>
</evidence>
<dbReference type="EMBL" id="VTAW01000010">
    <property type="protein sequence ID" value="TYT62233.1"/>
    <property type="molecule type" value="Genomic_DNA"/>
</dbReference>
<dbReference type="GO" id="GO:0006450">
    <property type="term" value="P:regulation of translational fidelity"/>
    <property type="evidence" value="ECO:0007669"/>
    <property type="project" value="InterPro"/>
</dbReference>
<dbReference type="RefSeq" id="WP_149081320.1">
    <property type="nucleotide sequence ID" value="NZ_VTAW01000010.1"/>
</dbReference>
<accession>A0A5D5AMJ0</accession>
<dbReference type="NCBIfam" id="TIGR00135">
    <property type="entry name" value="gatC"/>
    <property type="match status" value="1"/>
</dbReference>
<keyword evidence="1" id="KW-0436">Ligase</keyword>
<evidence type="ECO:0000256" key="1">
    <source>
        <dbReference type="HAMAP-Rule" id="MF_00122"/>
    </source>
</evidence>
<evidence type="ECO:0000313" key="3">
    <source>
        <dbReference type="EMBL" id="TYT62233.1"/>
    </source>
</evidence>
<organism evidence="3 4">
    <name type="scientific">Natrialba swarupiae</name>
    <dbReference type="NCBI Taxonomy" id="2448032"/>
    <lineage>
        <taxon>Archaea</taxon>
        <taxon>Methanobacteriati</taxon>
        <taxon>Methanobacteriota</taxon>
        <taxon>Stenosarchaea group</taxon>
        <taxon>Halobacteria</taxon>
        <taxon>Halobacteriales</taxon>
        <taxon>Natrialbaceae</taxon>
        <taxon>Natrialba</taxon>
    </lineage>
</organism>
<dbReference type="PANTHER" id="PTHR15004">
    <property type="entry name" value="GLUTAMYL-TRNA(GLN) AMIDOTRANSFERASE SUBUNIT C, MITOCHONDRIAL"/>
    <property type="match status" value="1"/>
</dbReference>
<comment type="subunit">
    <text evidence="1">Heterotrimer of A, B and C subunits.</text>
</comment>
<keyword evidence="1" id="KW-0547">Nucleotide-binding</keyword>
<dbReference type="Gene3D" id="1.10.20.60">
    <property type="entry name" value="Glu-tRNAGln amidotransferase C subunit, N-terminal domain"/>
    <property type="match status" value="1"/>
</dbReference>
<protein>
    <recommendedName>
        <fullName evidence="1">Aspartyl/glutamyl-tRNA(Asn/Gln) amidotransferase subunit C</fullName>
        <shortName evidence="1">Asp/Glu-ADT subunit C</shortName>
        <ecNumber evidence="1">6.3.5.-</ecNumber>
    </recommendedName>
</protein>
<dbReference type="GO" id="GO:0016740">
    <property type="term" value="F:transferase activity"/>
    <property type="evidence" value="ECO:0007669"/>
    <property type="project" value="UniProtKB-KW"/>
</dbReference>
<dbReference type="GO" id="GO:0005524">
    <property type="term" value="F:ATP binding"/>
    <property type="evidence" value="ECO:0007669"/>
    <property type="project" value="UniProtKB-KW"/>
</dbReference>
<keyword evidence="1" id="KW-0067">ATP-binding</keyword>
<dbReference type="HAMAP" id="MF_00122">
    <property type="entry name" value="GatC"/>
    <property type="match status" value="1"/>
</dbReference>
<gene>
    <name evidence="1 3" type="primary">gatC</name>
    <name evidence="3" type="ORF">FYC77_09790</name>
</gene>
<dbReference type="Proteomes" id="UP000324104">
    <property type="component" value="Unassembled WGS sequence"/>
</dbReference>
<comment type="function">
    <text evidence="1">Allows the formation of correctly charged Asn-tRNA(Asn) or Gln-tRNA(Gln) through the transamidation of misacylated Asp-tRNA(Asn) or Glu-tRNA(Gln) in organisms which lack either or both of asparaginyl-tRNA or glutaminyl-tRNA synthetases. The reaction takes place in the presence of glutamine and ATP through an activated phospho-Asp-tRNA(Asn) or phospho-Glu-tRNA(Gln).</text>
</comment>
<evidence type="ECO:0000256" key="2">
    <source>
        <dbReference type="SAM" id="MobiDB-lite"/>
    </source>
</evidence>
<dbReference type="InterPro" id="IPR036113">
    <property type="entry name" value="Asp/Glu-ADT_sf_sub_c"/>
</dbReference>
<dbReference type="GO" id="GO:0070681">
    <property type="term" value="P:glutaminyl-tRNAGln biosynthesis via transamidation"/>
    <property type="evidence" value="ECO:0007669"/>
    <property type="project" value="TreeGrafter"/>
</dbReference>
<dbReference type="GO" id="GO:0006412">
    <property type="term" value="P:translation"/>
    <property type="evidence" value="ECO:0007669"/>
    <property type="project" value="UniProtKB-UniRule"/>
</dbReference>
<dbReference type="GO" id="GO:0050566">
    <property type="term" value="F:asparaginyl-tRNA synthase (glutamine-hydrolyzing) activity"/>
    <property type="evidence" value="ECO:0007669"/>
    <property type="project" value="RHEA"/>
</dbReference>
<reference evidence="3 4" key="1">
    <citation type="submission" date="2019-08" db="EMBL/GenBank/DDBJ databases">
        <title>Archaea genome.</title>
        <authorList>
            <person name="Kajale S."/>
            <person name="Shouche Y."/>
            <person name="Deshpande N."/>
            <person name="Sharma A."/>
        </authorList>
    </citation>
    <scope>NUCLEOTIDE SEQUENCE [LARGE SCALE GENOMIC DNA]</scope>
    <source>
        <strain evidence="3 4">ESP3B_9</strain>
    </source>
</reference>
<name>A0A5D5AMJ0_9EURY</name>
<feature type="compositionally biased region" description="Basic and acidic residues" evidence="2">
    <location>
        <begin position="66"/>
        <end position="77"/>
    </location>
</feature>
<dbReference type="Pfam" id="PF02686">
    <property type="entry name" value="GatC"/>
    <property type="match status" value="1"/>
</dbReference>
<comment type="catalytic activity">
    <reaction evidence="1">
        <text>L-aspartyl-tRNA(Asn) + L-glutamine + ATP + H2O = L-asparaginyl-tRNA(Asn) + L-glutamate + ADP + phosphate + 2 H(+)</text>
        <dbReference type="Rhea" id="RHEA:14513"/>
        <dbReference type="Rhea" id="RHEA-COMP:9674"/>
        <dbReference type="Rhea" id="RHEA-COMP:9677"/>
        <dbReference type="ChEBI" id="CHEBI:15377"/>
        <dbReference type="ChEBI" id="CHEBI:15378"/>
        <dbReference type="ChEBI" id="CHEBI:29985"/>
        <dbReference type="ChEBI" id="CHEBI:30616"/>
        <dbReference type="ChEBI" id="CHEBI:43474"/>
        <dbReference type="ChEBI" id="CHEBI:58359"/>
        <dbReference type="ChEBI" id="CHEBI:78515"/>
        <dbReference type="ChEBI" id="CHEBI:78516"/>
        <dbReference type="ChEBI" id="CHEBI:456216"/>
    </reaction>
</comment>
<dbReference type="SUPFAM" id="SSF141000">
    <property type="entry name" value="Glu-tRNAGln amidotransferase C subunit"/>
    <property type="match status" value="1"/>
</dbReference>
<proteinExistence type="inferred from homology"/>
<dbReference type="GO" id="GO:0050567">
    <property type="term" value="F:glutaminyl-tRNA synthase (glutamine-hydrolyzing) activity"/>
    <property type="evidence" value="ECO:0007669"/>
    <property type="project" value="UniProtKB-UniRule"/>
</dbReference>
<dbReference type="AlphaFoldDB" id="A0A5D5AMJ0"/>
<dbReference type="PANTHER" id="PTHR15004:SF0">
    <property type="entry name" value="GLUTAMYL-TRNA(GLN) AMIDOTRANSFERASE SUBUNIT C, MITOCHONDRIAL"/>
    <property type="match status" value="1"/>
</dbReference>
<dbReference type="EC" id="6.3.5.-" evidence="1"/>
<keyword evidence="1" id="KW-0648">Protein biosynthesis</keyword>
<sequence>MSESPETADPEEVRHVAQLARVGLADDEVDQFTRQFADILEYFETLDEVPEVDREADLANVMRPDVERDSLESEEALRNAADTEDGYFKGPNVS</sequence>
<dbReference type="InterPro" id="IPR003837">
    <property type="entry name" value="GatC"/>
</dbReference>
<comment type="caution">
    <text evidence="3">The sequence shown here is derived from an EMBL/GenBank/DDBJ whole genome shotgun (WGS) entry which is preliminary data.</text>
</comment>
<feature type="region of interest" description="Disordered" evidence="2">
    <location>
        <begin position="66"/>
        <end position="94"/>
    </location>
</feature>